<accession>A0A8H7XPM6</accession>
<dbReference type="InterPro" id="IPR001810">
    <property type="entry name" value="F-box_dom"/>
</dbReference>
<dbReference type="SUPFAM" id="SSF81383">
    <property type="entry name" value="F-box domain"/>
    <property type="match status" value="1"/>
</dbReference>
<evidence type="ECO:0000313" key="2">
    <source>
        <dbReference type="EMBL" id="KAG5165475.1"/>
    </source>
</evidence>
<dbReference type="Gene3D" id="3.80.10.10">
    <property type="entry name" value="Ribonuclease Inhibitor"/>
    <property type="match status" value="1"/>
</dbReference>
<protein>
    <recommendedName>
        <fullName evidence="1">F-box domain-containing protein</fullName>
    </recommendedName>
</protein>
<dbReference type="InterPro" id="IPR036047">
    <property type="entry name" value="F-box-like_dom_sf"/>
</dbReference>
<dbReference type="OrthoDB" id="2939631at2759"/>
<gene>
    <name evidence="2" type="ORF">JR316_009054</name>
</gene>
<evidence type="ECO:0000259" key="1">
    <source>
        <dbReference type="Pfam" id="PF12937"/>
    </source>
</evidence>
<dbReference type="Pfam" id="PF12937">
    <property type="entry name" value="F-box-like"/>
    <property type="match status" value="1"/>
</dbReference>
<dbReference type="InterPro" id="IPR032675">
    <property type="entry name" value="LRR_dom_sf"/>
</dbReference>
<reference evidence="2" key="1">
    <citation type="submission" date="2021-02" db="EMBL/GenBank/DDBJ databases">
        <title>Psilocybe cubensis genome.</title>
        <authorList>
            <person name="Mckernan K.J."/>
            <person name="Crawford S."/>
            <person name="Trippe A."/>
            <person name="Kane L.T."/>
            <person name="Mclaughlin S."/>
        </authorList>
    </citation>
    <scope>NUCLEOTIDE SEQUENCE [LARGE SCALE GENOMIC DNA]</scope>
    <source>
        <strain evidence="2">MGC-MH-2018</strain>
    </source>
</reference>
<sequence>MHYVPIRRIITESKFRGLAPELLANIFSSLPRRDLAHVVRVCKSFNLSGCLLLYQHIDLRSNDLYLEYTLDFLRGHESIDQKIVSAVLTTMPPTLIQTQQVYQWIAPDIAKRWINLRSLELRGYPFSNGPGSDRFVYTLHSCCHQLRRFVYRPGFRTLPDTFDLSRLQEIEGHFGQNDSDSDYCLPLNETMFASKNTITHISFVGEIRGEIYSSLHTFRFPCLRSLELGTLAHAENPAQVNTQITRFILDHPQITHLSLGKTRPLVENNVTNAHDLFLQFDGNHLLRDSLPLLRSFEGFLENITLLASHNVQSIFTLASLSIYCPYKDTTLSERLKQMVRAIMHADTTPRDQKFPFVRKLRLEFFTELHSMMEQDTTSLIHRECMDQFAELCPGVTSWYGRLPPMTSTHLGIMFGIPQYVETISLPWSTISIRKESEILEYFKAIAARCKHLKTVIARKSEDTTGNNLIYVLHRDRYGALSSVTVLPVSDDCYV</sequence>
<feature type="domain" description="F-box" evidence="1">
    <location>
        <begin position="20"/>
        <end position="59"/>
    </location>
</feature>
<dbReference type="EMBL" id="JAFIQS010000009">
    <property type="protein sequence ID" value="KAG5165475.1"/>
    <property type="molecule type" value="Genomic_DNA"/>
</dbReference>
<proteinExistence type="predicted"/>
<dbReference type="AlphaFoldDB" id="A0A8H7XPM6"/>
<name>A0A8H7XPM6_PSICU</name>
<comment type="caution">
    <text evidence="2">The sequence shown here is derived from an EMBL/GenBank/DDBJ whole genome shotgun (WGS) entry which is preliminary data.</text>
</comment>
<organism evidence="2">
    <name type="scientific">Psilocybe cubensis</name>
    <name type="common">Psychedelic mushroom</name>
    <name type="synonym">Stropharia cubensis</name>
    <dbReference type="NCBI Taxonomy" id="181762"/>
    <lineage>
        <taxon>Eukaryota</taxon>
        <taxon>Fungi</taxon>
        <taxon>Dikarya</taxon>
        <taxon>Basidiomycota</taxon>
        <taxon>Agaricomycotina</taxon>
        <taxon>Agaricomycetes</taxon>
        <taxon>Agaricomycetidae</taxon>
        <taxon>Agaricales</taxon>
        <taxon>Agaricineae</taxon>
        <taxon>Strophariaceae</taxon>
        <taxon>Psilocybe</taxon>
    </lineage>
</organism>